<keyword evidence="13" id="KW-0653">Protein transport</keyword>
<keyword evidence="16" id="KW-0472">Membrane</keyword>
<dbReference type="GO" id="GO:0051028">
    <property type="term" value="P:mRNA transport"/>
    <property type="evidence" value="ECO:0007669"/>
    <property type="project" value="UniProtKB-KW"/>
</dbReference>
<dbReference type="GO" id="GO:0006606">
    <property type="term" value="P:protein import into nucleus"/>
    <property type="evidence" value="ECO:0007669"/>
    <property type="project" value="TreeGrafter"/>
</dbReference>
<feature type="compositionally biased region" description="Basic and acidic residues" evidence="18">
    <location>
        <begin position="672"/>
        <end position="700"/>
    </location>
</feature>
<dbReference type="PROSITE" id="PS51434">
    <property type="entry name" value="NUP_C"/>
    <property type="match status" value="1"/>
</dbReference>
<evidence type="ECO:0000256" key="4">
    <source>
        <dbReference type="ARBA" id="ARBA00008926"/>
    </source>
</evidence>
<dbReference type="Pfam" id="PF04096">
    <property type="entry name" value="Nucleoporin2"/>
    <property type="match status" value="1"/>
</dbReference>
<proteinExistence type="inferred from homology"/>
<keyword evidence="12" id="KW-0720">Serine protease</keyword>
<evidence type="ECO:0000256" key="13">
    <source>
        <dbReference type="ARBA" id="ARBA00022927"/>
    </source>
</evidence>
<reference evidence="20" key="1">
    <citation type="journal article" date="2016" name="Insect Biochem. Mol. Biol.">
        <title>Multifaceted biological insights from a draft genome sequence of the tobacco hornworm moth, Manduca sexta.</title>
        <authorList>
            <person name="Kanost M.R."/>
            <person name="Arrese E.L."/>
            <person name="Cao X."/>
            <person name="Chen Y.R."/>
            <person name="Chellapilla S."/>
            <person name="Goldsmith M.R."/>
            <person name="Grosse-Wilde E."/>
            <person name="Heckel D.G."/>
            <person name="Herndon N."/>
            <person name="Jiang H."/>
            <person name="Papanicolaou A."/>
            <person name="Qu J."/>
            <person name="Soulages J.L."/>
            <person name="Vogel H."/>
            <person name="Walters J."/>
            <person name="Waterhouse R.M."/>
            <person name="Ahn S.J."/>
            <person name="Almeida F.C."/>
            <person name="An C."/>
            <person name="Aqrawi P."/>
            <person name="Bretschneider A."/>
            <person name="Bryant W.B."/>
            <person name="Bucks S."/>
            <person name="Chao H."/>
            <person name="Chevignon G."/>
            <person name="Christen J.M."/>
            <person name="Clarke D.F."/>
            <person name="Dittmer N.T."/>
            <person name="Ferguson L.C.F."/>
            <person name="Garavelou S."/>
            <person name="Gordon K.H.J."/>
            <person name="Gunaratna R.T."/>
            <person name="Han Y."/>
            <person name="Hauser F."/>
            <person name="He Y."/>
            <person name="Heidel-Fischer H."/>
            <person name="Hirsh A."/>
            <person name="Hu Y."/>
            <person name="Jiang H."/>
            <person name="Kalra D."/>
            <person name="Klinner C."/>
            <person name="Konig C."/>
            <person name="Kovar C."/>
            <person name="Kroll A.R."/>
            <person name="Kuwar S.S."/>
            <person name="Lee S.L."/>
            <person name="Lehman R."/>
            <person name="Li K."/>
            <person name="Li Z."/>
            <person name="Liang H."/>
            <person name="Lovelace S."/>
            <person name="Lu Z."/>
            <person name="Mansfield J.H."/>
            <person name="McCulloch K.J."/>
            <person name="Mathew T."/>
            <person name="Morton B."/>
            <person name="Muzny D.M."/>
            <person name="Neunemann D."/>
            <person name="Ongeri F."/>
            <person name="Pauchet Y."/>
            <person name="Pu L.L."/>
            <person name="Pyrousis I."/>
            <person name="Rao X.J."/>
            <person name="Redding A."/>
            <person name="Roesel C."/>
            <person name="Sanchez-Gracia A."/>
            <person name="Schaack S."/>
            <person name="Shukla A."/>
            <person name="Tetreau G."/>
            <person name="Wang Y."/>
            <person name="Xiong G.H."/>
            <person name="Traut W."/>
            <person name="Walsh T.K."/>
            <person name="Worley K.C."/>
            <person name="Wu D."/>
            <person name="Wu W."/>
            <person name="Wu Y.Q."/>
            <person name="Zhang X."/>
            <person name="Zou Z."/>
            <person name="Zucker H."/>
            <person name="Briscoe A.D."/>
            <person name="Burmester T."/>
            <person name="Clem R.J."/>
            <person name="Feyereisen R."/>
            <person name="Grimmelikhuijzen C.J.P."/>
            <person name="Hamodrakas S.J."/>
            <person name="Hansson B.S."/>
            <person name="Huguet E."/>
            <person name="Jermiin L.S."/>
            <person name="Lan Q."/>
            <person name="Lehman H.K."/>
            <person name="Lorenzen M."/>
            <person name="Merzendorfer H."/>
            <person name="Michalopoulos I."/>
            <person name="Morton D.B."/>
            <person name="Muthukrishnan S."/>
            <person name="Oakeshott J.G."/>
            <person name="Palmer W."/>
            <person name="Park Y."/>
            <person name="Passarelli A.L."/>
            <person name="Rozas J."/>
            <person name="Schwartz L.M."/>
            <person name="Smith W."/>
            <person name="Southgate A."/>
            <person name="Vilcinskas A."/>
            <person name="Vogt R."/>
            <person name="Wang P."/>
            <person name="Werren J."/>
            <person name="Yu X.Q."/>
            <person name="Zhou J.J."/>
            <person name="Brown S.J."/>
            <person name="Scherer S.E."/>
            <person name="Richards S."/>
            <person name="Blissard G.W."/>
        </authorList>
    </citation>
    <scope>NUCLEOTIDE SEQUENCE</scope>
</reference>
<dbReference type="GO" id="GO:0006508">
    <property type="term" value="P:proteolysis"/>
    <property type="evidence" value="ECO:0007669"/>
    <property type="project" value="UniProtKB-KW"/>
</dbReference>
<evidence type="ECO:0000256" key="5">
    <source>
        <dbReference type="ARBA" id="ARBA00013472"/>
    </source>
</evidence>
<comment type="similarity">
    <text evidence="4">Belongs to the nucleoporin GLFG family.</text>
</comment>
<dbReference type="InterPro" id="IPR021967">
    <property type="entry name" value="Nup98_C"/>
</dbReference>
<evidence type="ECO:0000256" key="7">
    <source>
        <dbReference type="ARBA" id="ARBA00022670"/>
    </source>
</evidence>
<keyword evidence="6" id="KW-0813">Transport</keyword>
<keyword evidence="10" id="KW-0068">Autocatalytic cleavage</keyword>
<dbReference type="PANTHER" id="PTHR23198">
    <property type="entry name" value="NUCLEOPORIN"/>
    <property type="match status" value="1"/>
</dbReference>
<dbReference type="GO" id="GO:0034398">
    <property type="term" value="P:telomere tethering at nuclear periphery"/>
    <property type="evidence" value="ECO:0007669"/>
    <property type="project" value="TreeGrafter"/>
</dbReference>
<evidence type="ECO:0000256" key="16">
    <source>
        <dbReference type="ARBA" id="ARBA00023136"/>
    </source>
</evidence>
<feature type="compositionally biased region" description="Basic and acidic residues" evidence="18">
    <location>
        <begin position="628"/>
        <end position="664"/>
    </location>
</feature>
<dbReference type="InterPro" id="IPR037665">
    <property type="entry name" value="Nucleoporin_S59-like"/>
</dbReference>
<dbReference type="GO" id="GO:0006405">
    <property type="term" value="P:RNA export from nucleus"/>
    <property type="evidence" value="ECO:0007669"/>
    <property type="project" value="TreeGrafter"/>
</dbReference>
<evidence type="ECO:0000313" key="20">
    <source>
        <dbReference type="EMBL" id="KAG6464001.1"/>
    </source>
</evidence>
<evidence type="ECO:0000256" key="15">
    <source>
        <dbReference type="ARBA" id="ARBA00023132"/>
    </source>
</evidence>
<keyword evidence="9" id="KW-0378">Hydrolase</keyword>
<dbReference type="PANTHER" id="PTHR23198:SF6">
    <property type="entry name" value="NUCLEAR PORE COMPLEX PROTEIN NUP98-NUP96"/>
    <property type="match status" value="1"/>
</dbReference>
<feature type="region of interest" description="Disordered" evidence="18">
    <location>
        <begin position="736"/>
        <end position="768"/>
    </location>
</feature>
<dbReference type="FunFam" id="1.10.10.2360:FF:000001">
    <property type="entry name" value="Nuclear pore complex protein Nup98-Nup96"/>
    <property type="match status" value="1"/>
</dbReference>
<organism evidence="20 21">
    <name type="scientific">Manduca sexta</name>
    <name type="common">Tobacco hawkmoth</name>
    <name type="synonym">Tobacco hornworm</name>
    <dbReference type="NCBI Taxonomy" id="7130"/>
    <lineage>
        <taxon>Eukaryota</taxon>
        <taxon>Metazoa</taxon>
        <taxon>Ecdysozoa</taxon>
        <taxon>Arthropoda</taxon>
        <taxon>Hexapoda</taxon>
        <taxon>Insecta</taxon>
        <taxon>Pterygota</taxon>
        <taxon>Neoptera</taxon>
        <taxon>Endopterygota</taxon>
        <taxon>Lepidoptera</taxon>
        <taxon>Glossata</taxon>
        <taxon>Ditrysia</taxon>
        <taxon>Bombycoidea</taxon>
        <taxon>Sphingidae</taxon>
        <taxon>Sphinginae</taxon>
        <taxon>Sphingini</taxon>
        <taxon>Manduca</taxon>
    </lineage>
</organism>
<evidence type="ECO:0000256" key="3">
    <source>
        <dbReference type="ARBA" id="ARBA00004642"/>
    </source>
</evidence>
<evidence type="ECO:0000259" key="19">
    <source>
        <dbReference type="PROSITE" id="PS51434"/>
    </source>
</evidence>
<accession>A0A922CZQ5</accession>
<evidence type="ECO:0000256" key="6">
    <source>
        <dbReference type="ARBA" id="ARBA00022448"/>
    </source>
</evidence>
<evidence type="ECO:0000256" key="17">
    <source>
        <dbReference type="ARBA" id="ARBA00023242"/>
    </source>
</evidence>
<keyword evidence="11" id="KW-0509">mRNA transport</keyword>
<name>A0A922CZQ5_MANSE</name>
<evidence type="ECO:0000256" key="8">
    <source>
        <dbReference type="ARBA" id="ARBA00022737"/>
    </source>
</evidence>
<reference evidence="20" key="2">
    <citation type="submission" date="2020-12" db="EMBL/GenBank/DDBJ databases">
        <authorList>
            <person name="Kanost M."/>
        </authorList>
    </citation>
    <scope>NUCLEOTIDE SEQUENCE</scope>
</reference>
<dbReference type="Pfam" id="PF21240">
    <property type="entry name" value="Nup98_GLEBS"/>
    <property type="match status" value="1"/>
</dbReference>
<dbReference type="GO" id="GO:0031965">
    <property type="term" value="C:nuclear membrane"/>
    <property type="evidence" value="ECO:0007669"/>
    <property type="project" value="UniProtKB-SubCell"/>
</dbReference>
<dbReference type="GO" id="GO:0044614">
    <property type="term" value="C:nuclear pore cytoplasmic filaments"/>
    <property type="evidence" value="ECO:0007669"/>
    <property type="project" value="TreeGrafter"/>
</dbReference>
<evidence type="ECO:0000256" key="2">
    <source>
        <dbReference type="ARBA" id="ARBA00004620"/>
    </source>
</evidence>
<dbReference type="GO" id="GO:0008139">
    <property type="term" value="F:nuclear localization sequence binding"/>
    <property type="evidence" value="ECO:0007669"/>
    <property type="project" value="TreeGrafter"/>
</dbReference>
<comment type="subcellular location">
    <subcellularLocation>
        <location evidence="2">Nucleus membrane</location>
        <topology evidence="2">Peripheral membrane protein</topology>
        <orientation evidence="2">Nucleoplasmic side</orientation>
    </subcellularLocation>
    <subcellularLocation>
        <location evidence="1">Nucleus</location>
        <location evidence="1">Nuclear pore complex</location>
    </subcellularLocation>
    <subcellularLocation>
        <location evidence="3">Nucleus</location>
        <location evidence="3">Nucleoplasm</location>
    </subcellularLocation>
</comment>
<evidence type="ECO:0000256" key="10">
    <source>
        <dbReference type="ARBA" id="ARBA00022813"/>
    </source>
</evidence>
<evidence type="ECO:0000256" key="12">
    <source>
        <dbReference type="ARBA" id="ARBA00022825"/>
    </source>
</evidence>
<evidence type="ECO:0000256" key="18">
    <source>
        <dbReference type="SAM" id="MobiDB-lite"/>
    </source>
</evidence>
<protein>
    <recommendedName>
        <fullName evidence="5">Nuclear pore complex protein Nup98-Nup96</fullName>
    </recommendedName>
</protein>
<gene>
    <name evidence="20" type="ORF">O3G_MSEX014210</name>
</gene>
<dbReference type="Pfam" id="PF12110">
    <property type="entry name" value="Nup96"/>
    <property type="match status" value="1"/>
</dbReference>
<dbReference type="FunFam" id="3.30.1610.10:FF:000001">
    <property type="entry name" value="Nuclear pore complex protein Nup98-Nup96"/>
    <property type="match status" value="1"/>
</dbReference>
<keyword evidence="8" id="KW-0677">Repeat</keyword>
<feature type="domain" description="Peptidase S59" evidence="19">
    <location>
        <begin position="769"/>
        <end position="911"/>
    </location>
</feature>
<evidence type="ECO:0000256" key="9">
    <source>
        <dbReference type="ARBA" id="ARBA00022801"/>
    </source>
</evidence>
<evidence type="ECO:0000256" key="11">
    <source>
        <dbReference type="ARBA" id="ARBA00022816"/>
    </source>
</evidence>
<dbReference type="GO" id="GO:0008236">
    <property type="term" value="F:serine-type peptidase activity"/>
    <property type="evidence" value="ECO:0007669"/>
    <property type="project" value="UniProtKB-KW"/>
</dbReference>
<evidence type="ECO:0000313" key="21">
    <source>
        <dbReference type="Proteomes" id="UP000791440"/>
    </source>
</evidence>
<keyword evidence="17" id="KW-0539">Nucleus</keyword>
<keyword evidence="15" id="KW-0906">Nuclear pore complex</keyword>
<sequence>MFQKPTFGSNATSGFGSFNSAATTSSPFGFKPTNTTFGAAAATQPTTGGGLFSSNTPGGLFGAAGPSTSTSTFGANTSAFGFGASTSSGGLFANNTSTGLFGNAQNTSAFGAKPTGFGFSNTSTTGATGGGLFGSTPAAGGGLFGQQQNTMSGGGLFGSATTGAFGQQQQTGTAHVKYNPVVGTDVVVKSGNSQNINIKHHCITCMKEYENKSLEELRLEDYAAGRKGSTTGMFGGFQQPVENKPLFGATGFGQPATTSAPSMFGGGGLGTNTAFGQNTGTFSFNSGTQNATNTNTLFGASKPAFGAASTTGTGLFGAASTQAPTFGTNTSTFGFGANTQTQGGGIFGAKPPTSGFGATPASSGFGAFNTGGAMFGAKTSAPTFGTSGPAFGTLSSGFATNTSTSSGLFNTNAFGKPATTQPTFGFNTQPSVLGGGLGAGFGANTFQAKPAGTFGTPAGGMFQQPNANNTFKTGLDSGLSTGMFNNTSTLGSSAFGLGGLNANNSALGNLSGAGAGAGGRGVHEQVLALAARPYGDQPLYKDLLPDHGTTAEEVLKPTNPAALKAVLERADGAYKVASPHAKLRVQPRHSLQQDKKSLFDGLEESDATLEDKLCLKPSRKRLVLRNHASNEQRSEQHSEQRSEQHSEHGEQRSERNDSNTRGDSRLSSPKQMIEKEKPVDLDSNNLDKESSNTDTSERRASWLTTKPLRKPPLASVNPDVVENSVRELAVRQDISTADKENIDTLSVSEEENAPTSDAPPHPTGVKLTRPGYYTIPTLDEMIGYMRPDGSCVVPHLTIGRKNYGNVYYNCEIDVAGLDLDALVHFLNKEVIVYPEDADKPPVGHGLNRRAIVTLDRVWPMDKTEKRPITDPDRLLKMDYEGKLRRVCDKHDTKFIEYRPQTGSWVFKVEHFSKYGLTDSDEEDEHTPAVMKLQLVNQALQTNAAQAPKQPAPASAGLGGLGSPGLGGLAQLGGTLGTLASSEDMFAMQQTSLNLLNGTGKAFDMDTTEDNGESASLYQDNLAFGMKSPTSELARLENRQSHHVQLMKASLYNHEEMEDMESVSGEQLVPLRRSLSPVTGATPSLPPSIRPAVEREQDVITDEVKMPPLIVQPHSVVLRYHRKVPPFKETIAGRAQASLLADMSFCRARHSRVGFGPAGQLVFPTSYDSIAELPKCADLSSLCRYVRGRGPYDWSEPVAARLQLAHRDQDYNIQNILEPYLNTLLEYSTFSEVSGEQCPRLTLKPDPQARLSTLKEFLKHASKQNHKVKFGVLGAYCYEVWKLCDALWAADLENDGVPGTDDISIVKRHKKLLEWFRSAVADVTDRELAKPTRAEKEDETDGHSERVWTLLLGGRVVEACKVARDNGDLNMATLIAMASGDPKFRYLISRQLSVWRECGADALISSHKLATLQLIAGVAPLSHLVPLDWTRALHATARYICPHLPTLEQIIRTYEGYFSSDEEVDLSAVGDESGMQPPLPPYASEYDVIINQNGSQRRVLDARYSLLRARAHNTRPRMRPAAYTPDPLDYSLCFLLGVWFGNPSIESITGVADQLEACGAWHLAVLALAYHPDDRARGHLVRGMISRHAPEVADTAQTKACLDLLRKLRVPEKWILLAQAHRAKYLHMPELEATHLAGAEQWNAAHRVLVDDLLPEAVLSEKLWTIAPLLEKLNDAAQRHEISGWESGGQALYHYYKVCEE</sequence>
<dbReference type="GO" id="GO:0005654">
    <property type="term" value="C:nucleoplasm"/>
    <property type="evidence" value="ECO:0007669"/>
    <property type="project" value="UniProtKB-SubCell"/>
</dbReference>
<feature type="region of interest" description="Disordered" evidence="18">
    <location>
        <begin position="624"/>
        <end position="716"/>
    </location>
</feature>
<comment type="caution">
    <text evidence="20">The sequence shown here is derived from an EMBL/GenBank/DDBJ whole genome shotgun (WGS) entry which is preliminary data.</text>
</comment>
<keyword evidence="14" id="KW-0811">Translocation</keyword>
<evidence type="ECO:0000256" key="14">
    <source>
        <dbReference type="ARBA" id="ARBA00023010"/>
    </source>
</evidence>
<evidence type="ECO:0000256" key="1">
    <source>
        <dbReference type="ARBA" id="ARBA00004567"/>
    </source>
</evidence>
<keyword evidence="21" id="KW-1185">Reference proteome</keyword>
<dbReference type="Proteomes" id="UP000791440">
    <property type="component" value="Unassembled WGS sequence"/>
</dbReference>
<dbReference type="GO" id="GO:0003723">
    <property type="term" value="F:RNA binding"/>
    <property type="evidence" value="ECO:0007669"/>
    <property type="project" value="TreeGrafter"/>
</dbReference>
<dbReference type="InterPro" id="IPR007230">
    <property type="entry name" value="Nup98_auto-Pept-S59_dom"/>
</dbReference>
<keyword evidence="7" id="KW-0645">Protease</keyword>
<dbReference type="GO" id="GO:0017056">
    <property type="term" value="F:structural constituent of nuclear pore"/>
    <property type="evidence" value="ECO:0007669"/>
    <property type="project" value="InterPro"/>
</dbReference>
<feature type="non-terminal residue" evidence="20">
    <location>
        <position position="1700"/>
    </location>
</feature>
<dbReference type="EMBL" id="JH669076">
    <property type="protein sequence ID" value="KAG6464001.1"/>
    <property type="molecule type" value="Genomic_DNA"/>
</dbReference>
<dbReference type="GO" id="GO:0000973">
    <property type="term" value="P:post-transcriptional tethering of RNA polymerase II gene DNA at nuclear periphery"/>
    <property type="evidence" value="ECO:0007669"/>
    <property type="project" value="TreeGrafter"/>
</dbReference>